<dbReference type="RefSeq" id="WP_246422785.1">
    <property type="nucleotide sequence ID" value="NZ_JACIGK010000008.1"/>
</dbReference>
<feature type="transmembrane region" description="Helical" evidence="1">
    <location>
        <begin position="28"/>
        <end position="48"/>
    </location>
</feature>
<keyword evidence="1" id="KW-1133">Transmembrane helix</keyword>
<evidence type="ECO:0008006" key="4">
    <source>
        <dbReference type="Google" id="ProtNLM"/>
    </source>
</evidence>
<dbReference type="Gene3D" id="3.40.30.10">
    <property type="entry name" value="Glutaredoxin"/>
    <property type="match status" value="1"/>
</dbReference>
<evidence type="ECO:0000313" key="2">
    <source>
        <dbReference type="EMBL" id="MBB4265704.1"/>
    </source>
</evidence>
<keyword evidence="1" id="KW-0812">Transmembrane</keyword>
<dbReference type="AlphaFoldDB" id="A0A7W6RBZ0"/>
<organism evidence="2 3">
    <name type="scientific">Roseospira visakhapatnamensis</name>
    <dbReference type="NCBI Taxonomy" id="390880"/>
    <lineage>
        <taxon>Bacteria</taxon>
        <taxon>Pseudomonadati</taxon>
        <taxon>Pseudomonadota</taxon>
        <taxon>Alphaproteobacteria</taxon>
        <taxon>Rhodospirillales</taxon>
        <taxon>Rhodospirillaceae</taxon>
        <taxon>Roseospira</taxon>
    </lineage>
</organism>
<comment type="caution">
    <text evidence="2">The sequence shown here is derived from an EMBL/GenBank/DDBJ whole genome shotgun (WGS) entry which is preliminary data.</text>
</comment>
<protein>
    <recommendedName>
        <fullName evidence="4">Thioredoxin family protein</fullName>
    </recommendedName>
</protein>
<dbReference type="SUPFAM" id="SSF52833">
    <property type="entry name" value="Thioredoxin-like"/>
    <property type="match status" value="1"/>
</dbReference>
<dbReference type="InterPro" id="IPR036249">
    <property type="entry name" value="Thioredoxin-like_sf"/>
</dbReference>
<evidence type="ECO:0000256" key="1">
    <source>
        <dbReference type="SAM" id="Phobius"/>
    </source>
</evidence>
<gene>
    <name evidence="2" type="ORF">GGD89_001328</name>
</gene>
<name>A0A7W6RBZ0_9PROT</name>
<evidence type="ECO:0000313" key="3">
    <source>
        <dbReference type="Proteomes" id="UP000554286"/>
    </source>
</evidence>
<keyword evidence="1" id="KW-0472">Membrane</keyword>
<keyword evidence="3" id="KW-1185">Reference proteome</keyword>
<dbReference type="Proteomes" id="UP000554286">
    <property type="component" value="Unassembled WGS sequence"/>
</dbReference>
<reference evidence="2 3" key="1">
    <citation type="submission" date="2020-08" db="EMBL/GenBank/DDBJ databases">
        <title>Genome sequencing of Purple Non-Sulfur Bacteria from various extreme environments.</title>
        <authorList>
            <person name="Mayer M."/>
        </authorList>
    </citation>
    <scope>NUCLEOTIDE SEQUENCE [LARGE SCALE GENOMIC DNA]</scope>
    <source>
        <strain evidence="2 3">JA131</strain>
    </source>
</reference>
<proteinExistence type="predicted"/>
<sequence length="152" mass="16394">MTHVIPRAGAAACPPAGIRRIPPATTRVIAGVWIGVLVLAWAGATGAARAAELVMFESAGCSWCKQWHADLGSIYPKTAESRMAPLRRVNLHDPWPTDLKAVRGVSFTPTFVLVHDGAEVGRITGYAGDEFFWFQLGSLLEKLPKILRESGS</sequence>
<dbReference type="EMBL" id="JACIGK010000008">
    <property type="protein sequence ID" value="MBB4265704.1"/>
    <property type="molecule type" value="Genomic_DNA"/>
</dbReference>
<accession>A0A7W6RBZ0</accession>